<evidence type="ECO:0000313" key="1">
    <source>
        <dbReference type="EMBL" id="KLU82016.1"/>
    </source>
</evidence>
<name>A0A0C4DMT3_MAGP6</name>
<dbReference type="VEuPathDB" id="FungiDB:MAPG_01095"/>
<proteinExistence type="predicted"/>
<evidence type="ECO:0000313" key="3">
    <source>
        <dbReference type="Proteomes" id="UP000011715"/>
    </source>
</evidence>
<dbReference type="EnsemblFungi" id="MAPG_01095T0">
    <property type="protein sequence ID" value="MAPG_01095T0"/>
    <property type="gene ID" value="MAPG_01095"/>
</dbReference>
<dbReference type="EMBL" id="GL876966">
    <property type="protein sequence ID" value="KLU82016.1"/>
    <property type="molecule type" value="Genomic_DNA"/>
</dbReference>
<dbReference type="OrthoDB" id="4710070at2759"/>
<dbReference type="EMBL" id="ADBL01000251">
    <property type="status" value="NOT_ANNOTATED_CDS"/>
    <property type="molecule type" value="Genomic_DNA"/>
</dbReference>
<protein>
    <submittedName>
        <fullName evidence="1 2">Uncharacterized protein</fullName>
    </submittedName>
</protein>
<reference evidence="2" key="4">
    <citation type="journal article" date="2015" name="G3 (Bethesda)">
        <title>Genome sequences of three phytopathogenic species of the Magnaporthaceae family of fungi.</title>
        <authorList>
            <person name="Okagaki L.H."/>
            <person name="Nunes C.C."/>
            <person name="Sailsbery J."/>
            <person name="Clay B."/>
            <person name="Brown D."/>
            <person name="John T."/>
            <person name="Oh Y."/>
            <person name="Young N."/>
            <person name="Fitzgerald M."/>
            <person name="Haas B.J."/>
            <person name="Zeng Q."/>
            <person name="Young S."/>
            <person name="Adiconis X."/>
            <person name="Fan L."/>
            <person name="Levin J.Z."/>
            <person name="Mitchell T.K."/>
            <person name="Okubara P.A."/>
            <person name="Farman M.L."/>
            <person name="Kohn L.M."/>
            <person name="Birren B."/>
            <person name="Ma L.-J."/>
            <person name="Dean R.A."/>
        </authorList>
    </citation>
    <scope>NUCLEOTIDE SEQUENCE</scope>
    <source>
        <strain evidence="2">ATCC 64411 / 73-15</strain>
    </source>
</reference>
<reference evidence="2" key="5">
    <citation type="submission" date="2015-06" db="UniProtKB">
        <authorList>
            <consortium name="EnsemblFungi"/>
        </authorList>
    </citation>
    <scope>IDENTIFICATION</scope>
    <source>
        <strain evidence="2">ATCC 64411</strain>
    </source>
</reference>
<keyword evidence="3" id="KW-1185">Reference proteome</keyword>
<evidence type="ECO:0000313" key="2">
    <source>
        <dbReference type="EnsemblFungi" id="MAPG_01095T0"/>
    </source>
</evidence>
<accession>A0A0C4DMT3</accession>
<gene>
    <name evidence="1" type="ORF">MAPG_01095</name>
</gene>
<dbReference type="Proteomes" id="UP000011715">
    <property type="component" value="Unassembled WGS sequence"/>
</dbReference>
<reference evidence="3" key="2">
    <citation type="submission" date="2010-05" db="EMBL/GenBank/DDBJ databases">
        <title>The genome sequence of Magnaporthe poae strain ATCC 64411.</title>
        <authorList>
            <person name="Ma L.-J."/>
            <person name="Dead R."/>
            <person name="Young S."/>
            <person name="Zeng Q."/>
            <person name="Koehrsen M."/>
            <person name="Alvarado L."/>
            <person name="Berlin A."/>
            <person name="Chapman S.B."/>
            <person name="Chen Z."/>
            <person name="Freedman E."/>
            <person name="Gellesch M."/>
            <person name="Goldberg J."/>
            <person name="Griggs A."/>
            <person name="Gujja S."/>
            <person name="Heilman E.R."/>
            <person name="Heiman D."/>
            <person name="Hepburn T."/>
            <person name="Howarth C."/>
            <person name="Jen D."/>
            <person name="Larson L."/>
            <person name="Mehta T."/>
            <person name="Neiman D."/>
            <person name="Pearson M."/>
            <person name="Roberts A."/>
            <person name="Saif S."/>
            <person name="Shea T."/>
            <person name="Shenoy N."/>
            <person name="Sisk P."/>
            <person name="Stolte C."/>
            <person name="Sykes S."/>
            <person name="Walk T."/>
            <person name="White J."/>
            <person name="Yandava C."/>
            <person name="Haas B."/>
            <person name="Nusbaum C."/>
            <person name="Birren B."/>
        </authorList>
    </citation>
    <scope>NUCLEOTIDE SEQUENCE [LARGE SCALE GENOMIC DNA]</scope>
    <source>
        <strain evidence="3">ATCC 64411 / 73-15</strain>
    </source>
</reference>
<organism evidence="2 3">
    <name type="scientific">Magnaporthiopsis poae (strain ATCC 64411 / 73-15)</name>
    <name type="common">Kentucky bluegrass fungus</name>
    <name type="synonym">Magnaporthe poae</name>
    <dbReference type="NCBI Taxonomy" id="644358"/>
    <lineage>
        <taxon>Eukaryota</taxon>
        <taxon>Fungi</taxon>
        <taxon>Dikarya</taxon>
        <taxon>Ascomycota</taxon>
        <taxon>Pezizomycotina</taxon>
        <taxon>Sordariomycetes</taxon>
        <taxon>Sordariomycetidae</taxon>
        <taxon>Magnaporthales</taxon>
        <taxon>Magnaporthaceae</taxon>
        <taxon>Magnaporthiopsis</taxon>
    </lineage>
</organism>
<reference evidence="1" key="3">
    <citation type="submission" date="2011-03" db="EMBL/GenBank/DDBJ databases">
        <title>Annotation of Magnaporthe poae ATCC 64411.</title>
        <authorList>
            <person name="Ma L.-J."/>
            <person name="Dead R."/>
            <person name="Young S.K."/>
            <person name="Zeng Q."/>
            <person name="Gargeya S."/>
            <person name="Fitzgerald M."/>
            <person name="Haas B."/>
            <person name="Abouelleil A."/>
            <person name="Alvarado L."/>
            <person name="Arachchi H.M."/>
            <person name="Berlin A."/>
            <person name="Brown A."/>
            <person name="Chapman S.B."/>
            <person name="Chen Z."/>
            <person name="Dunbar C."/>
            <person name="Freedman E."/>
            <person name="Gearin G."/>
            <person name="Gellesch M."/>
            <person name="Goldberg J."/>
            <person name="Griggs A."/>
            <person name="Gujja S."/>
            <person name="Heiman D."/>
            <person name="Howarth C."/>
            <person name="Larson L."/>
            <person name="Lui A."/>
            <person name="MacDonald P.J.P."/>
            <person name="Mehta T."/>
            <person name="Montmayeur A."/>
            <person name="Murphy C."/>
            <person name="Neiman D."/>
            <person name="Pearson M."/>
            <person name="Priest M."/>
            <person name="Roberts A."/>
            <person name="Saif S."/>
            <person name="Shea T."/>
            <person name="Shenoy N."/>
            <person name="Sisk P."/>
            <person name="Stolte C."/>
            <person name="Sykes S."/>
            <person name="Yandava C."/>
            <person name="Wortman J."/>
            <person name="Nusbaum C."/>
            <person name="Birren B."/>
        </authorList>
    </citation>
    <scope>NUCLEOTIDE SEQUENCE</scope>
    <source>
        <strain evidence="1">ATCC 64411</strain>
    </source>
</reference>
<reference evidence="1" key="1">
    <citation type="submission" date="2010-05" db="EMBL/GenBank/DDBJ databases">
        <title>The Genome Sequence of Magnaporthe poae strain ATCC 64411.</title>
        <authorList>
            <consortium name="The Broad Institute Genome Sequencing Platform"/>
            <consortium name="Broad Institute Genome Sequencing Center for Infectious Disease"/>
            <person name="Ma L.-J."/>
            <person name="Dead R."/>
            <person name="Young S."/>
            <person name="Zeng Q."/>
            <person name="Koehrsen M."/>
            <person name="Alvarado L."/>
            <person name="Berlin A."/>
            <person name="Chapman S.B."/>
            <person name="Chen Z."/>
            <person name="Freedman E."/>
            <person name="Gellesch M."/>
            <person name="Goldberg J."/>
            <person name="Griggs A."/>
            <person name="Gujja S."/>
            <person name="Heilman E.R."/>
            <person name="Heiman D."/>
            <person name="Hepburn T."/>
            <person name="Howarth C."/>
            <person name="Jen D."/>
            <person name="Larson L."/>
            <person name="Mehta T."/>
            <person name="Neiman D."/>
            <person name="Pearson M."/>
            <person name="Roberts A."/>
            <person name="Saif S."/>
            <person name="Shea T."/>
            <person name="Shenoy N."/>
            <person name="Sisk P."/>
            <person name="Stolte C."/>
            <person name="Sykes S."/>
            <person name="Walk T."/>
            <person name="White J."/>
            <person name="Yandava C."/>
            <person name="Haas B."/>
            <person name="Nusbaum C."/>
            <person name="Birren B."/>
        </authorList>
    </citation>
    <scope>NUCLEOTIDE SEQUENCE</scope>
    <source>
        <strain evidence="1">ATCC 64411</strain>
    </source>
</reference>
<dbReference type="AlphaFoldDB" id="A0A0C4DMT3"/>
<sequence length="138" mass="13932">MADLSGGSVSYRLWAGAGQNDLKKGAQAGTVTVQTCSSGSSQYCAFFTTSGTGYVITTAHVEASCDALSTRTSNNFPCAPGGYNLNNGGTCGSNGLPGTSWKSGPLPDCPSKKYALIFHAAVSKDTGCTATNCGNPDA</sequence>